<dbReference type="InterPro" id="IPR011010">
    <property type="entry name" value="DNA_brk_join_enz"/>
</dbReference>
<dbReference type="Pfam" id="PF00589">
    <property type="entry name" value="Phage_integrase"/>
    <property type="match status" value="1"/>
</dbReference>
<dbReference type="SUPFAM" id="SSF56349">
    <property type="entry name" value="DNA breaking-rejoining enzymes"/>
    <property type="match status" value="1"/>
</dbReference>
<proteinExistence type="predicted"/>
<name>A0ABT7VPN9_9LACO</name>
<dbReference type="Proteomes" id="UP001529423">
    <property type="component" value="Unassembled WGS sequence"/>
</dbReference>
<evidence type="ECO:0000313" key="4">
    <source>
        <dbReference type="Proteomes" id="UP001529423"/>
    </source>
</evidence>
<feature type="domain" description="Tyr recombinase" evidence="2">
    <location>
        <begin position="14"/>
        <end position="138"/>
    </location>
</feature>
<evidence type="ECO:0000313" key="3">
    <source>
        <dbReference type="EMBL" id="MDM8334693.1"/>
    </source>
</evidence>
<dbReference type="Gene3D" id="1.10.443.10">
    <property type="entry name" value="Intergrase catalytic core"/>
    <property type="match status" value="1"/>
</dbReference>
<evidence type="ECO:0000256" key="1">
    <source>
        <dbReference type="ARBA" id="ARBA00023172"/>
    </source>
</evidence>
<reference evidence="3 4" key="3">
    <citation type="submission" date="2023-06" db="EMBL/GenBank/DDBJ databases">
        <authorList>
            <person name="Zeman M."/>
            <person name="Kubasova T."/>
            <person name="Jahodarova E."/>
            <person name="Nykrynova M."/>
            <person name="Rychlik I."/>
        </authorList>
    </citation>
    <scope>NUCLEOTIDE SEQUENCE [LARGE SCALE GENOMIC DNA]</scope>
    <source>
        <strain evidence="3 4">105_WCHN</strain>
    </source>
</reference>
<protein>
    <submittedName>
        <fullName evidence="3">Site-specific integrase</fullName>
    </submittedName>
</protein>
<sequence>MDGVIKPKKKARAATDNFFNKEEFAAFLKYLKVDYENKNPRAFMMLWLAAATGMRRGEILGLEWNCVDFNKKTINIKRSLKRAIHEYLGAPQNRPSVRIIAIDATTVRYLKRWKKQHDMMRSFNFNTYRAKGQLVFST</sequence>
<dbReference type="PROSITE" id="PS51898">
    <property type="entry name" value="TYR_RECOMBINASE"/>
    <property type="match status" value="1"/>
</dbReference>
<accession>A0ABT7VPN9</accession>
<organism evidence="3 4">
    <name type="scientific">Limosilactobacillus panis</name>
    <dbReference type="NCBI Taxonomy" id="47493"/>
    <lineage>
        <taxon>Bacteria</taxon>
        <taxon>Bacillati</taxon>
        <taxon>Bacillota</taxon>
        <taxon>Bacilli</taxon>
        <taxon>Lactobacillales</taxon>
        <taxon>Lactobacillaceae</taxon>
        <taxon>Limosilactobacillus</taxon>
    </lineage>
</organism>
<keyword evidence="4" id="KW-1185">Reference proteome</keyword>
<reference evidence="3 4" key="2">
    <citation type="submission" date="2023-06" db="EMBL/GenBank/DDBJ databases">
        <title>Identification and characterization of horizontal gene transfer across gut microbiota members of farm animals based on homology search.</title>
        <authorList>
            <person name="Schwarzerova J."/>
            <person name="Nykrynova M."/>
            <person name="Jureckova K."/>
            <person name="Cejkova D."/>
            <person name="Rychlik I."/>
        </authorList>
    </citation>
    <scope>NUCLEOTIDE SEQUENCE [LARGE SCALE GENOMIC DNA]</scope>
    <source>
        <strain evidence="3 4">105_WCHN</strain>
    </source>
</reference>
<dbReference type="InterPro" id="IPR013762">
    <property type="entry name" value="Integrase-like_cat_sf"/>
</dbReference>
<gene>
    <name evidence="3" type="ORF">QUW46_09010</name>
</gene>
<reference evidence="4" key="1">
    <citation type="submission" date="2023-06" db="EMBL/GenBank/DDBJ databases">
        <title>Identification and characterization of horizontal gene transfer across gut microbiota members of farm animals based on homology search.</title>
        <authorList>
            <person name="Zeman M."/>
            <person name="Kubasova T."/>
            <person name="Jahodarova E."/>
            <person name="Nykrynova M."/>
            <person name="Rychlik I."/>
        </authorList>
    </citation>
    <scope>NUCLEOTIDE SEQUENCE [LARGE SCALE GENOMIC DNA]</scope>
    <source>
        <strain evidence="4">105_WCHN</strain>
    </source>
</reference>
<evidence type="ECO:0000259" key="2">
    <source>
        <dbReference type="PROSITE" id="PS51898"/>
    </source>
</evidence>
<feature type="non-terminal residue" evidence="3">
    <location>
        <position position="138"/>
    </location>
</feature>
<dbReference type="EMBL" id="JAUDEO010000088">
    <property type="protein sequence ID" value="MDM8334693.1"/>
    <property type="molecule type" value="Genomic_DNA"/>
</dbReference>
<keyword evidence="1" id="KW-0233">DNA recombination</keyword>
<dbReference type="InterPro" id="IPR002104">
    <property type="entry name" value="Integrase_catalytic"/>
</dbReference>
<dbReference type="CDD" id="cd01189">
    <property type="entry name" value="INT_ICEBs1_C_like"/>
    <property type="match status" value="1"/>
</dbReference>
<comment type="caution">
    <text evidence="3">The sequence shown here is derived from an EMBL/GenBank/DDBJ whole genome shotgun (WGS) entry which is preliminary data.</text>
</comment>